<name>A0A5B7ZMF3_9GAMM</name>
<protein>
    <submittedName>
        <fullName evidence="2">Class I SAM-dependent methyltransferase</fullName>
    </submittedName>
</protein>
<reference evidence="2 3" key="1">
    <citation type="submission" date="2019-06" db="EMBL/GenBank/DDBJ databases">
        <title>Thermomonas aquatica sp. nov., isolated from an industrial wastewater treatment plant.</title>
        <authorList>
            <person name="Jeon J.H."/>
            <person name="Park D.-S."/>
        </authorList>
    </citation>
    <scope>NUCLEOTIDE SEQUENCE [LARGE SCALE GENOMIC DNA]</scope>
    <source>
        <strain evidence="2 3">SY21</strain>
    </source>
</reference>
<dbReference type="GO" id="GO:0032259">
    <property type="term" value="P:methylation"/>
    <property type="evidence" value="ECO:0007669"/>
    <property type="project" value="UniProtKB-KW"/>
</dbReference>
<dbReference type="PANTHER" id="PTHR43861:SF3">
    <property type="entry name" value="PUTATIVE (AFU_ORTHOLOGUE AFUA_2G14390)-RELATED"/>
    <property type="match status" value="1"/>
</dbReference>
<dbReference type="AlphaFoldDB" id="A0A5B7ZMF3"/>
<dbReference type="KEGG" id="thes:FHQ07_00285"/>
<sequence>MNSQDLITSHYDYEYFYRSQRATGEIGGRANLFKFQPYIKSSDDVLDFGSGGGFLLNNISCATKTGVELNPHARRYCEENHGFKVHASLDEVEDGRFDVVISNHCIEHVKDPYHTIEKLKGKLRPGGRIVICVPIDSYSYRWVPNDVCNHLYSFSPMNLGNILQGAGFTCIESRALLHKWVPKYRMFIRLFGFKIFHWLSYLYGNFIYNTLPIRRKTKWNQVLATGLKEA</sequence>
<dbReference type="OrthoDB" id="323463at2"/>
<dbReference type="RefSeq" id="WP_139714754.1">
    <property type="nucleotide sequence ID" value="NZ_CP040871.1"/>
</dbReference>
<dbReference type="Gene3D" id="3.40.50.150">
    <property type="entry name" value="Vaccinia Virus protein VP39"/>
    <property type="match status" value="1"/>
</dbReference>
<keyword evidence="3" id="KW-1185">Reference proteome</keyword>
<gene>
    <name evidence="2" type="ORF">FHQ07_00285</name>
</gene>
<accession>A0A5B7ZMF3</accession>
<dbReference type="Pfam" id="PF13489">
    <property type="entry name" value="Methyltransf_23"/>
    <property type="match status" value="1"/>
</dbReference>
<evidence type="ECO:0000313" key="2">
    <source>
        <dbReference type="EMBL" id="QDA55865.1"/>
    </source>
</evidence>
<evidence type="ECO:0000256" key="1">
    <source>
        <dbReference type="ARBA" id="ARBA00022679"/>
    </source>
</evidence>
<evidence type="ECO:0000313" key="3">
    <source>
        <dbReference type="Proteomes" id="UP000308149"/>
    </source>
</evidence>
<dbReference type="Proteomes" id="UP000308149">
    <property type="component" value="Chromosome"/>
</dbReference>
<proteinExistence type="predicted"/>
<keyword evidence="2" id="KW-0489">Methyltransferase</keyword>
<keyword evidence="1 2" id="KW-0808">Transferase</keyword>
<organism evidence="2 3">
    <name type="scientific">Thermomonas aquatica</name>
    <dbReference type="NCBI Taxonomy" id="2202149"/>
    <lineage>
        <taxon>Bacteria</taxon>
        <taxon>Pseudomonadati</taxon>
        <taxon>Pseudomonadota</taxon>
        <taxon>Gammaproteobacteria</taxon>
        <taxon>Lysobacterales</taxon>
        <taxon>Lysobacteraceae</taxon>
        <taxon>Thermomonas</taxon>
    </lineage>
</organism>
<dbReference type="EMBL" id="CP040871">
    <property type="protein sequence ID" value="QDA55865.1"/>
    <property type="molecule type" value="Genomic_DNA"/>
</dbReference>
<dbReference type="GO" id="GO:0008168">
    <property type="term" value="F:methyltransferase activity"/>
    <property type="evidence" value="ECO:0007669"/>
    <property type="project" value="UniProtKB-KW"/>
</dbReference>
<dbReference type="CDD" id="cd02440">
    <property type="entry name" value="AdoMet_MTases"/>
    <property type="match status" value="1"/>
</dbReference>
<dbReference type="PANTHER" id="PTHR43861">
    <property type="entry name" value="TRANS-ACONITATE 2-METHYLTRANSFERASE-RELATED"/>
    <property type="match status" value="1"/>
</dbReference>
<dbReference type="SUPFAM" id="SSF53335">
    <property type="entry name" value="S-adenosyl-L-methionine-dependent methyltransferases"/>
    <property type="match status" value="1"/>
</dbReference>
<dbReference type="InterPro" id="IPR029063">
    <property type="entry name" value="SAM-dependent_MTases_sf"/>
</dbReference>